<comment type="subcellular location">
    <subcellularLocation>
        <location evidence="1">Preautophagosomal structure membrane</location>
        <topology evidence="1">Single-pass type I membrane protein</topology>
    </subcellularLocation>
</comment>
<dbReference type="PANTHER" id="PTHR15071">
    <property type="entry name" value="MANNOSE-6-PHOSPHATE RECEPTOR FAMILY MEMBER"/>
    <property type="match status" value="1"/>
</dbReference>
<evidence type="ECO:0008006" key="11">
    <source>
        <dbReference type="Google" id="ProtNLM"/>
    </source>
</evidence>
<evidence type="ECO:0000256" key="2">
    <source>
        <dbReference type="ARBA" id="ARBA00022692"/>
    </source>
</evidence>
<sequence>MTKMRSNVIRILIVISLAAITHVVAEVCEMLDQCSCRKENGKIISLWDIDGGSKEPAFKGLVVLYPPGVVYKFDWNPCTKFSAGAGCSNVFVCETTSSSPYANSVNKFTIESDGTTTIVYNKIEGSDHEREVKINLKCDKNKYPGEMDGISIRGTTASASLTSKCACEDSCPHPDFSIKNGLSIGSILLIVFFPLLLLYFMAGLLYNKFHKGVNSFPEMIPNHSFWGEFPVLVKDGCVFTFRGIAGFCQRLFLKAKGDSYAEI</sequence>
<organism evidence="9 10">
    <name type="scientific">Pocillopora damicornis</name>
    <name type="common">Cauliflower coral</name>
    <name type="synonym">Millepora damicornis</name>
    <dbReference type="NCBI Taxonomy" id="46731"/>
    <lineage>
        <taxon>Eukaryota</taxon>
        <taxon>Metazoa</taxon>
        <taxon>Cnidaria</taxon>
        <taxon>Anthozoa</taxon>
        <taxon>Hexacorallia</taxon>
        <taxon>Scleractinia</taxon>
        <taxon>Astrocoeniina</taxon>
        <taxon>Pocilloporidae</taxon>
        <taxon>Pocillopora</taxon>
    </lineage>
</organism>
<name>A0A3M6TWC3_POCDA</name>
<dbReference type="OrthoDB" id="5954050at2759"/>
<reference evidence="9 10" key="1">
    <citation type="journal article" date="2018" name="Sci. Rep.">
        <title>Comparative analysis of the Pocillopora damicornis genome highlights role of immune system in coral evolution.</title>
        <authorList>
            <person name="Cunning R."/>
            <person name="Bay R.A."/>
            <person name="Gillette P."/>
            <person name="Baker A.C."/>
            <person name="Traylor-Knowles N."/>
        </authorList>
    </citation>
    <scope>NUCLEOTIDE SEQUENCE [LARGE SCALE GENOMIC DNA]</scope>
    <source>
        <strain evidence="9">RSMAS</strain>
        <tissue evidence="9">Whole animal</tissue>
    </source>
</reference>
<dbReference type="EMBL" id="RCHS01002797">
    <property type="protein sequence ID" value="RMX45680.1"/>
    <property type="molecule type" value="Genomic_DNA"/>
</dbReference>
<dbReference type="STRING" id="46731.A0A3M6TWC3"/>
<keyword evidence="3 8" id="KW-0732">Signal</keyword>
<gene>
    <name evidence="9" type="ORF">pdam_00025158</name>
</gene>
<dbReference type="AlphaFoldDB" id="A0A3M6TWC3"/>
<dbReference type="Pfam" id="PF09451">
    <property type="entry name" value="ATG27"/>
    <property type="match status" value="1"/>
</dbReference>
<dbReference type="GO" id="GO:0000139">
    <property type="term" value="C:Golgi membrane"/>
    <property type="evidence" value="ECO:0007669"/>
    <property type="project" value="UniProtKB-SubCell"/>
</dbReference>
<dbReference type="InterPro" id="IPR009011">
    <property type="entry name" value="Man6P_isomerase_rcpt-bd_dom_sf"/>
</dbReference>
<evidence type="ECO:0000313" key="9">
    <source>
        <dbReference type="EMBL" id="RMX45680.1"/>
    </source>
</evidence>
<comment type="caution">
    <text evidence="9">The sequence shown here is derived from an EMBL/GenBank/DDBJ whole genome shotgun (WGS) entry which is preliminary data.</text>
</comment>
<keyword evidence="5 7" id="KW-1133">Transmembrane helix</keyword>
<dbReference type="GO" id="GO:0005802">
    <property type="term" value="C:trans-Golgi network"/>
    <property type="evidence" value="ECO:0007669"/>
    <property type="project" value="TreeGrafter"/>
</dbReference>
<feature type="chain" id="PRO_5018175982" description="Cation-dependent mannose-6-phosphate receptor" evidence="8">
    <location>
        <begin position="26"/>
        <end position="263"/>
    </location>
</feature>
<proteinExistence type="predicted"/>
<evidence type="ECO:0000256" key="3">
    <source>
        <dbReference type="ARBA" id="ARBA00022729"/>
    </source>
</evidence>
<keyword evidence="4" id="KW-0653">Protein transport</keyword>
<keyword evidence="4" id="KW-0813">Transport</keyword>
<feature type="transmembrane region" description="Helical" evidence="7">
    <location>
        <begin position="182"/>
        <end position="206"/>
    </location>
</feature>
<evidence type="ECO:0000256" key="6">
    <source>
        <dbReference type="ARBA" id="ARBA00023136"/>
    </source>
</evidence>
<dbReference type="SUPFAM" id="SSF50911">
    <property type="entry name" value="Mannose 6-phosphate receptor domain"/>
    <property type="match status" value="1"/>
</dbReference>
<evidence type="ECO:0000313" key="10">
    <source>
        <dbReference type="Proteomes" id="UP000275408"/>
    </source>
</evidence>
<dbReference type="PANTHER" id="PTHR15071:SF0">
    <property type="entry name" value="MANNOSE 6-PHOSPHATE RECEPTOR-LIKE PROTEIN 1"/>
    <property type="match status" value="1"/>
</dbReference>
<evidence type="ECO:0000256" key="1">
    <source>
        <dbReference type="ARBA" id="ARBA00004472"/>
    </source>
</evidence>
<keyword evidence="10" id="KW-1185">Reference proteome</keyword>
<evidence type="ECO:0000256" key="8">
    <source>
        <dbReference type="SAM" id="SignalP"/>
    </source>
</evidence>
<feature type="signal peptide" evidence="8">
    <location>
        <begin position="1"/>
        <end position="25"/>
    </location>
</feature>
<dbReference type="InterPro" id="IPR018939">
    <property type="entry name" value="Autophagy-rel_prot_27"/>
</dbReference>
<dbReference type="Gene3D" id="2.70.130.10">
    <property type="entry name" value="Mannose-6-phosphate receptor binding domain"/>
    <property type="match status" value="1"/>
</dbReference>
<keyword evidence="2 7" id="KW-0812">Transmembrane</keyword>
<accession>A0A3M6TWC3</accession>
<protein>
    <recommendedName>
        <fullName evidence="11">Cation-dependent mannose-6-phosphate receptor</fullName>
    </recommendedName>
</protein>
<keyword evidence="6 7" id="KW-0472">Membrane</keyword>
<dbReference type="Proteomes" id="UP000275408">
    <property type="component" value="Unassembled WGS sequence"/>
</dbReference>
<evidence type="ECO:0000256" key="7">
    <source>
        <dbReference type="SAM" id="Phobius"/>
    </source>
</evidence>
<evidence type="ECO:0000256" key="4">
    <source>
        <dbReference type="ARBA" id="ARBA00022927"/>
    </source>
</evidence>
<evidence type="ECO:0000256" key="5">
    <source>
        <dbReference type="ARBA" id="ARBA00022989"/>
    </source>
</evidence>